<feature type="compositionally biased region" description="Low complexity" evidence="1">
    <location>
        <begin position="30"/>
        <end position="55"/>
    </location>
</feature>
<accession>A0A0W0V8Q9</accession>
<comment type="caution">
    <text evidence="3">The sequence shown here is derived from an EMBL/GenBank/DDBJ whole genome shotgun (WGS) entry which is preliminary data.</text>
</comment>
<evidence type="ECO:0008006" key="5">
    <source>
        <dbReference type="Google" id="ProtNLM"/>
    </source>
</evidence>
<keyword evidence="2" id="KW-0732">Signal</keyword>
<name>A0A0W0V8Q9_9GAMM</name>
<gene>
    <name evidence="3" type="ORF">Ljor_0825</name>
</gene>
<protein>
    <recommendedName>
        <fullName evidence="5">ABC transporter substrate-binding protein</fullName>
    </recommendedName>
</protein>
<proteinExistence type="predicted"/>
<dbReference type="PROSITE" id="PS51257">
    <property type="entry name" value="PROKAR_LIPOPROTEIN"/>
    <property type="match status" value="1"/>
</dbReference>
<reference evidence="3 4" key="1">
    <citation type="submission" date="2015-11" db="EMBL/GenBank/DDBJ databases">
        <title>Genomic analysis of 38 Legionella species identifies large and diverse effector repertoires.</title>
        <authorList>
            <person name="Burstein D."/>
            <person name="Amaro F."/>
            <person name="Zusman T."/>
            <person name="Lifshitz Z."/>
            <person name="Cohen O."/>
            <person name="Gilbert J.A."/>
            <person name="Pupko T."/>
            <person name="Shuman H.A."/>
            <person name="Segal G."/>
        </authorList>
    </citation>
    <scope>NUCLEOTIDE SEQUENCE [LARGE SCALE GENOMIC DNA]</scope>
    <source>
        <strain evidence="3 4">BL-540</strain>
    </source>
</reference>
<dbReference type="Proteomes" id="UP000055035">
    <property type="component" value="Unassembled WGS sequence"/>
</dbReference>
<feature type="signal peptide" evidence="2">
    <location>
        <begin position="1"/>
        <end position="21"/>
    </location>
</feature>
<organism evidence="3 4">
    <name type="scientific">Legionella jordanis</name>
    <dbReference type="NCBI Taxonomy" id="456"/>
    <lineage>
        <taxon>Bacteria</taxon>
        <taxon>Pseudomonadati</taxon>
        <taxon>Pseudomonadota</taxon>
        <taxon>Gammaproteobacteria</taxon>
        <taxon>Legionellales</taxon>
        <taxon>Legionellaceae</taxon>
        <taxon>Legionella</taxon>
    </lineage>
</organism>
<dbReference type="EMBL" id="LNYJ01000011">
    <property type="protein sequence ID" value="KTD16519.1"/>
    <property type="molecule type" value="Genomic_DNA"/>
</dbReference>
<dbReference type="RefSeq" id="WP_156413820.1">
    <property type="nucleotide sequence ID" value="NZ_CAAAIC010000002.1"/>
</dbReference>
<sequence length="55" mass="5679">MKRIALLAVTAALAVLISACGNQSEKKAENGAATTTEQTQGQNTGTTDNTNKTNQ</sequence>
<dbReference type="STRING" id="456.Ljor_0825"/>
<dbReference type="PATRIC" id="fig|456.5.peg.877"/>
<dbReference type="AlphaFoldDB" id="A0A0W0V8Q9"/>
<feature type="region of interest" description="Disordered" evidence="1">
    <location>
        <begin position="23"/>
        <end position="55"/>
    </location>
</feature>
<keyword evidence="4" id="KW-1185">Reference proteome</keyword>
<evidence type="ECO:0000313" key="4">
    <source>
        <dbReference type="Proteomes" id="UP000055035"/>
    </source>
</evidence>
<evidence type="ECO:0000313" key="3">
    <source>
        <dbReference type="EMBL" id="KTD16519.1"/>
    </source>
</evidence>
<evidence type="ECO:0000256" key="1">
    <source>
        <dbReference type="SAM" id="MobiDB-lite"/>
    </source>
</evidence>
<feature type="chain" id="PRO_5006914547" description="ABC transporter substrate-binding protein" evidence="2">
    <location>
        <begin position="22"/>
        <end position="55"/>
    </location>
</feature>
<evidence type="ECO:0000256" key="2">
    <source>
        <dbReference type="SAM" id="SignalP"/>
    </source>
</evidence>